<dbReference type="EMBL" id="FSQW01000001">
    <property type="protein sequence ID" value="SIN60004.1"/>
    <property type="molecule type" value="Genomic_DNA"/>
</dbReference>
<accession>A0A1N6CNR1</accession>
<dbReference type="Gene3D" id="3.40.50.720">
    <property type="entry name" value="NAD(P)-binding Rossmann-like Domain"/>
    <property type="match status" value="1"/>
</dbReference>
<feature type="domain" description="NmrA-like" evidence="1">
    <location>
        <begin position="2"/>
        <end position="295"/>
    </location>
</feature>
<dbReference type="SUPFAM" id="SSF51735">
    <property type="entry name" value="NAD(P)-binding Rossmann-fold domains"/>
    <property type="match status" value="1"/>
</dbReference>
<protein>
    <submittedName>
        <fullName evidence="2">Uncharacterized conserved protein YbjT, contains NAD(P)-binding and DUF2867 domains</fullName>
    </submittedName>
</protein>
<dbReference type="InterPro" id="IPR008030">
    <property type="entry name" value="NmrA-like"/>
</dbReference>
<dbReference type="OrthoDB" id="6434603at2"/>
<proteinExistence type="predicted"/>
<dbReference type="PANTHER" id="PTHR43162:SF1">
    <property type="entry name" value="PRESTALK A DIFFERENTIATION PROTEIN A"/>
    <property type="match status" value="1"/>
</dbReference>
<dbReference type="InterPro" id="IPR036291">
    <property type="entry name" value="NAD(P)-bd_dom_sf"/>
</dbReference>
<dbReference type="Pfam" id="PF05368">
    <property type="entry name" value="NmrA"/>
    <property type="match status" value="1"/>
</dbReference>
<keyword evidence="3" id="KW-1185">Reference proteome</keyword>
<dbReference type="PANTHER" id="PTHR43162">
    <property type="match status" value="1"/>
</dbReference>
<evidence type="ECO:0000259" key="1">
    <source>
        <dbReference type="Pfam" id="PF05368"/>
    </source>
</evidence>
<name>A0A1N6CNR1_9SPHN</name>
<dbReference type="STRING" id="1123272.SAMN02745824_0544"/>
<dbReference type="Proteomes" id="UP000185192">
    <property type="component" value="Unassembled WGS sequence"/>
</dbReference>
<evidence type="ECO:0000313" key="2">
    <source>
        <dbReference type="EMBL" id="SIN60004.1"/>
    </source>
</evidence>
<dbReference type="InterPro" id="IPR051604">
    <property type="entry name" value="Ergot_Alk_Oxidoreductase"/>
</dbReference>
<dbReference type="AlphaFoldDB" id="A0A1N6CNR1"/>
<sequence>MSLVSVVGSTGRQGLAQIRQLAASGRKVRALSRSETPDLGGSNAADEARVFDLYDEATWVPAFEGSDAVFYTHPLQAREDRATLTGRVAAAAKEAGVERFVWNTSSWIPNRPGEPFTYGNNTTAINSIFRSGIPATIFGSVLFMDNLLTNWARPFIVHENRYVYAHKPHLQANWISLDDVGKCMTAALDRPDMEGTWMNIGGPERLKPTDVTAILSRVFGREIKYDPCTPEEFGDLLVEALGDSMPAEARKDFSAGIAAFYHYNNDSPTRPFEVNFEYQQECLPEVEFETMEEWAARQDWSDEAHRPSAG</sequence>
<organism evidence="2 3">
    <name type="scientific">Parasphingorhabdus marina DSM 22363</name>
    <dbReference type="NCBI Taxonomy" id="1123272"/>
    <lineage>
        <taxon>Bacteria</taxon>
        <taxon>Pseudomonadati</taxon>
        <taxon>Pseudomonadota</taxon>
        <taxon>Alphaproteobacteria</taxon>
        <taxon>Sphingomonadales</taxon>
        <taxon>Sphingomonadaceae</taxon>
        <taxon>Parasphingorhabdus</taxon>
    </lineage>
</organism>
<evidence type="ECO:0000313" key="3">
    <source>
        <dbReference type="Proteomes" id="UP000185192"/>
    </source>
</evidence>
<reference evidence="3" key="1">
    <citation type="submission" date="2016-11" db="EMBL/GenBank/DDBJ databases">
        <authorList>
            <person name="Varghese N."/>
            <person name="Submissions S."/>
        </authorList>
    </citation>
    <scope>NUCLEOTIDE SEQUENCE [LARGE SCALE GENOMIC DNA]</scope>
    <source>
        <strain evidence="3">DSM 22363</strain>
    </source>
</reference>
<dbReference type="RefSeq" id="WP_074203604.1">
    <property type="nucleotide sequence ID" value="NZ_FSQW01000001.1"/>
</dbReference>
<gene>
    <name evidence="2" type="ORF">SAMN02745824_0544</name>
</gene>